<gene>
    <name evidence="1" type="ORF">FDO65_20595</name>
</gene>
<protein>
    <submittedName>
        <fullName evidence="1">Uncharacterized protein</fullName>
    </submittedName>
</protein>
<dbReference type="RefSeq" id="WP_137451631.1">
    <property type="nucleotide sequence ID" value="NZ_SZZH01000007.1"/>
</dbReference>
<keyword evidence="2" id="KW-1185">Reference proteome</keyword>
<dbReference type="Proteomes" id="UP000306985">
    <property type="component" value="Unassembled WGS sequence"/>
</dbReference>
<dbReference type="NCBIfam" id="NF038146">
    <property type="entry name" value="LxmA_leader"/>
    <property type="match status" value="1"/>
</dbReference>
<organism evidence="1 2">
    <name type="scientific">Nakamurella flava</name>
    <dbReference type="NCBI Taxonomy" id="2576308"/>
    <lineage>
        <taxon>Bacteria</taxon>
        <taxon>Bacillati</taxon>
        <taxon>Actinomycetota</taxon>
        <taxon>Actinomycetes</taxon>
        <taxon>Nakamurellales</taxon>
        <taxon>Nakamurellaceae</taxon>
        <taxon>Nakamurella</taxon>
    </lineage>
</organism>
<dbReference type="AlphaFoldDB" id="A0A4U6Q911"/>
<evidence type="ECO:0000313" key="1">
    <source>
        <dbReference type="EMBL" id="TKV56362.1"/>
    </source>
</evidence>
<sequence>MQHKTDTILDLVEGYSAYTELSELNVDATSPAPAASTSPVCIATAISSWKCAAGSGAGIATITTGC</sequence>
<reference evidence="1 2" key="1">
    <citation type="submission" date="2019-05" db="EMBL/GenBank/DDBJ databases">
        <title>Nakamurella sp. N5BH11, whole genome shotgun sequence.</title>
        <authorList>
            <person name="Tuo L."/>
        </authorList>
    </citation>
    <scope>NUCLEOTIDE SEQUENCE [LARGE SCALE GENOMIC DNA]</scope>
    <source>
        <strain evidence="1 2">N5BH11</strain>
    </source>
</reference>
<name>A0A4U6Q911_9ACTN</name>
<proteinExistence type="predicted"/>
<accession>A0A4U6Q911</accession>
<evidence type="ECO:0000313" key="2">
    <source>
        <dbReference type="Proteomes" id="UP000306985"/>
    </source>
</evidence>
<comment type="caution">
    <text evidence="1">The sequence shown here is derived from an EMBL/GenBank/DDBJ whole genome shotgun (WGS) entry which is preliminary data.</text>
</comment>
<dbReference type="EMBL" id="SZZH01000007">
    <property type="protein sequence ID" value="TKV56362.1"/>
    <property type="molecule type" value="Genomic_DNA"/>
</dbReference>
<dbReference type="InterPro" id="IPR049906">
    <property type="entry name" value="LxmA-like_leader"/>
</dbReference>